<reference evidence="2" key="2">
    <citation type="submission" date="2020-11" db="EMBL/GenBank/DDBJ databases">
        <authorList>
            <person name="McCartney M.A."/>
            <person name="Auch B."/>
            <person name="Kono T."/>
            <person name="Mallez S."/>
            <person name="Becker A."/>
            <person name="Gohl D.M."/>
            <person name="Silverstein K.A.T."/>
            <person name="Koren S."/>
            <person name="Bechman K.B."/>
            <person name="Herman A."/>
            <person name="Abrahante J.E."/>
            <person name="Garbe J."/>
        </authorList>
    </citation>
    <scope>NUCLEOTIDE SEQUENCE</scope>
    <source>
        <strain evidence="2">Duluth1</strain>
        <tissue evidence="2">Whole animal</tissue>
    </source>
</reference>
<dbReference type="EMBL" id="JAIWYP010000005">
    <property type="protein sequence ID" value="KAH3829195.1"/>
    <property type="molecule type" value="Genomic_DNA"/>
</dbReference>
<comment type="caution">
    <text evidence="2">The sequence shown here is derived from an EMBL/GenBank/DDBJ whole genome shotgun (WGS) entry which is preliminary data.</text>
</comment>
<protein>
    <submittedName>
        <fullName evidence="2">Uncharacterized protein</fullName>
    </submittedName>
</protein>
<feature type="region of interest" description="Disordered" evidence="1">
    <location>
        <begin position="1"/>
        <end position="31"/>
    </location>
</feature>
<evidence type="ECO:0000313" key="3">
    <source>
        <dbReference type="Proteomes" id="UP000828390"/>
    </source>
</evidence>
<keyword evidence="3" id="KW-1185">Reference proteome</keyword>
<organism evidence="2 3">
    <name type="scientific">Dreissena polymorpha</name>
    <name type="common">Zebra mussel</name>
    <name type="synonym">Mytilus polymorpha</name>
    <dbReference type="NCBI Taxonomy" id="45954"/>
    <lineage>
        <taxon>Eukaryota</taxon>
        <taxon>Metazoa</taxon>
        <taxon>Spiralia</taxon>
        <taxon>Lophotrochozoa</taxon>
        <taxon>Mollusca</taxon>
        <taxon>Bivalvia</taxon>
        <taxon>Autobranchia</taxon>
        <taxon>Heteroconchia</taxon>
        <taxon>Euheterodonta</taxon>
        <taxon>Imparidentia</taxon>
        <taxon>Neoheterodontei</taxon>
        <taxon>Myida</taxon>
        <taxon>Dreissenoidea</taxon>
        <taxon>Dreissenidae</taxon>
        <taxon>Dreissena</taxon>
    </lineage>
</organism>
<reference evidence="2" key="1">
    <citation type="journal article" date="2019" name="bioRxiv">
        <title>The Genome of the Zebra Mussel, Dreissena polymorpha: A Resource for Invasive Species Research.</title>
        <authorList>
            <person name="McCartney M.A."/>
            <person name="Auch B."/>
            <person name="Kono T."/>
            <person name="Mallez S."/>
            <person name="Zhang Y."/>
            <person name="Obille A."/>
            <person name="Becker A."/>
            <person name="Abrahante J.E."/>
            <person name="Garbe J."/>
            <person name="Badalamenti J.P."/>
            <person name="Herman A."/>
            <person name="Mangelson H."/>
            <person name="Liachko I."/>
            <person name="Sullivan S."/>
            <person name="Sone E.D."/>
            <person name="Koren S."/>
            <person name="Silverstein K.A.T."/>
            <person name="Beckman K.B."/>
            <person name="Gohl D.M."/>
        </authorList>
    </citation>
    <scope>NUCLEOTIDE SEQUENCE</scope>
    <source>
        <strain evidence="2">Duluth1</strain>
        <tissue evidence="2">Whole animal</tissue>
    </source>
</reference>
<gene>
    <name evidence="2" type="ORF">DPMN_131187</name>
</gene>
<evidence type="ECO:0000313" key="2">
    <source>
        <dbReference type="EMBL" id="KAH3829195.1"/>
    </source>
</evidence>
<sequence length="59" mass="6357">MDHKLVIQTELTPPLGTQPSPDPPCALPPSSCSLLRKTMHGQISIQKANLGLHESDLTL</sequence>
<dbReference type="AlphaFoldDB" id="A0A9D4H641"/>
<dbReference type="Proteomes" id="UP000828390">
    <property type="component" value="Unassembled WGS sequence"/>
</dbReference>
<accession>A0A9D4H641</accession>
<proteinExistence type="predicted"/>
<feature type="compositionally biased region" description="Polar residues" evidence="1">
    <location>
        <begin position="9"/>
        <end position="18"/>
    </location>
</feature>
<name>A0A9D4H641_DREPO</name>
<evidence type="ECO:0000256" key="1">
    <source>
        <dbReference type="SAM" id="MobiDB-lite"/>
    </source>
</evidence>